<evidence type="ECO:0000313" key="1">
    <source>
        <dbReference type="EMBL" id="KAK9942044.1"/>
    </source>
</evidence>
<comment type="caution">
    <text evidence="1">The sequence shown here is derived from an EMBL/GenBank/DDBJ whole genome shotgun (WGS) entry which is preliminary data.</text>
</comment>
<name>A0AAW1Y1J0_RUBAR</name>
<dbReference type="AlphaFoldDB" id="A0AAW1Y1J0"/>
<dbReference type="SUPFAM" id="SSF53756">
    <property type="entry name" value="UDP-Glycosyltransferase/glycogen phosphorylase"/>
    <property type="match status" value="1"/>
</dbReference>
<protein>
    <submittedName>
        <fullName evidence="1">Uncharacterized protein</fullName>
    </submittedName>
</protein>
<dbReference type="Gene3D" id="3.40.50.2000">
    <property type="entry name" value="Glycogen Phosphorylase B"/>
    <property type="match status" value="1"/>
</dbReference>
<organism evidence="1 2">
    <name type="scientific">Rubus argutus</name>
    <name type="common">Southern blackberry</name>
    <dbReference type="NCBI Taxonomy" id="59490"/>
    <lineage>
        <taxon>Eukaryota</taxon>
        <taxon>Viridiplantae</taxon>
        <taxon>Streptophyta</taxon>
        <taxon>Embryophyta</taxon>
        <taxon>Tracheophyta</taxon>
        <taxon>Spermatophyta</taxon>
        <taxon>Magnoliopsida</taxon>
        <taxon>eudicotyledons</taxon>
        <taxon>Gunneridae</taxon>
        <taxon>Pentapetalae</taxon>
        <taxon>rosids</taxon>
        <taxon>fabids</taxon>
        <taxon>Rosales</taxon>
        <taxon>Rosaceae</taxon>
        <taxon>Rosoideae</taxon>
        <taxon>Rosoideae incertae sedis</taxon>
        <taxon>Rubus</taxon>
    </lineage>
</organism>
<keyword evidence="2" id="KW-1185">Reference proteome</keyword>
<dbReference type="Proteomes" id="UP001457282">
    <property type="component" value="Unassembled WGS sequence"/>
</dbReference>
<evidence type="ECO:0000313" key="2">
    <source>
        <dbReference type="Proteomes" id="UP001457282"/>
    </source>
</evidence>
<dbReference type="EMBL" id="JBEDUW010000002">
    <property type="protein sequence ID" value="KAK9942044.1"/>
    <property type="molecule type" value="Genomic_DNA"/>
</dbReference>
<accession>A0AAW1Y1J0</accession>
<sequence>MARSHSIPLIDIAKLFSSHGAKCTIVTTPLNAPLFSKETQISGIELLLIKFPSTEAGLPREHESADLITTPDMMEKFVKASILLEPQVEQILDEQRPHCLVA</sequence>
<gene>
    <name evidence="1" type="ORF">M0R45_007733</name>
</gene>
<reference evidence="1 2" key="1">
    <citation type="journal article" date="2023" name="G3 (Bethesda)">
        <title>A chromosome-length genome assembly and annotation of blackberry (Rubus argutus, cv. 'Hillquist').</title>
        <authorList>
            <person name="Bruna T."/>
            <person name="Aryal R."/>
            <person name="Dudchenko O."/>
            <person name="Sargent D.J."/>
            <person name="Mead D."/>
            <person name="Buti M."/>
            <person name="Cavallini A."/>
            <person name="Hytonen T."/>
            <person name="Andres J."/>
            <person name="Pham M."/>
            <person name="Weisz D."/>
            <person name="Mascagni F."/>
            <person name="Usai G."/>
            <person name="Natali L."/>
            <person name="Bassil N."/>
            <person name="Fernandez G.E."/>
            <person name="Lomsadze A."/>
            <person name="Armour M."/>
            <person name="Olukolu B."/>
            <person name="Poorten T."/>
            <person name="Britton C."/>
            <person name="Davik J."/>
            <person name="Ashrafi H."/>
            <person name="Aiden E.L."/>
            <person name="Borodovsky M."/>
            <person name="Worthington M."/>
        </authorList>
    </citation>
    <scope>NUCLEOTIDE SEQUENCE [LARGE SCALE GENOMIC DNA]</scope>
    <source>
        <strain evidence="1">PI 553951</strain>
    </source>
</reference>
<proteinExistence type="predicted"/>